<gene>
    <name evidence="2" type="primary">LRRC34</name>
    <name evidence="2" type="ORF">AMEX_G2207</name>
</gene>
<dbReference type="InterPro" id="IPR032675">
    <property type="entry name" value="LRR_dom_sf"/>
</dbReference>
<name>A0A8T2MJU3_ASTMX</name>
<dbReference type="AlphaFoldDB" id="A0A8T2MJU3"/>
<evidence type="ECO:0000313" key="3">
    <source>
        <dbReference type="Proteomes" id="UP000752171"/>
    </source>
</evidence>
<dbReference type="SMART" id="SM00368">
    <property type="entry name" value="LRR_RI"/>
    <property type="match status" value="9"/>
</dbReference>
<proteinExistence type="predicted"/>
<keyword evidence="1" id="KW-0677">Repeat</keyword>
<sequence>MVTGTQGGCLAVQQVKAGLVMGDLKGVYLSVCDDLQLDPNPCVSRVLTEAHSCSSGISLRLRGNERRSGVNRLSDTDLLLLSKTLRNEGSVKAVDLRYNRIVDEGAGHLADLLQENEALESLDLMCNDIEVQGAERLAKSLHQNATLKRLRMTGNKIGNKGAMHFASMLQINTSLEDLDVSDCDLGTQSLIAFAIVLNNNRNIRSINISRPLLFSLQEETTIHMARMLAVNQTLRELHMGKHGMTDSGVERLCEALMINCTLRYLDLRCNRISRDGAKCLAGVLKKNNTLEILDLSSNRIEDDGAVYLSKAIMQPHCKLRALSITSNNIATTGLVSLTKAMVSNPQLTHIYIWGNRLEEPLCVAFSQLIASGRLLKEHTDVFPYEVDGHFYLAEVFHGLRRHYYWTPSYGQDGDPASNAALALNTSQCLELQP</sequence>
<dbReference type="Proteomes" id="UP000752171">
    <property type="component" value="Unassembled WGS sequence"/>
</dbReference>
<dbReference type="SUPFAM" id="SSF52047">
    <property type="entry name" value="RNI-like"/>
    <property type="match status" value="1"/>
</dbReference>
<dbReference type="PANTHER" id="PTHR24111">
    <property type="entry name" value="LEUCINE-RICH REPEAT-CONTAINING PROTEIN 34"/>
    <property type="match status" value="1"/>
</dbReference>
<dbReference type="OrthoDB" id="272549at2759"/>
<dbReference type="Pfam" id="PF13516">
    <property type="entry name" value="LRR_6"/>
    <property type="match status" value="8"/>
</dbReference>
<reference evidence="2 3" key="1">
    <citation type="submission" date="2021-07" db="EMBL/GenBank/DDBJ databases">
        <authorList>
            <person name="Imarazene B."/>
            <person name="Zahm M."/>
            <person name="Klopp C."/>
            <person name="Cabau C."/>
            <person name="Beille S."/>
            <person name="Jouanno E."/>
            <person name="Castinel A."/>
            <person name="Lluch J."/>
            <person name="Gil L."/>
            <person name="Kuchtly C."/>
            <person name="Lopez Roques C."/>
            <person name="Donnadieu C."/>
            <person name="Parrinello H."/>
            <person name="Journot L."/>
            <person name="Du K."/>
            <person name="Schartl M."/>
            <person name="Retaux S."/>
            <person name="Guiguen Y."/>
        </authorList>
    </citation>
    <scope>NUCLEOTIDE SEQUENCE [LARGE SCALE GENOMIC DNA]</scope>
    <source>
        <strain evidence="2">Pach_M1</strain>
        <tissue evidence="2">Testis</tissue>
    </source>
</reference>
<dbReference type="Gene3D" id="3.80.10.10">
    <property type="entry name" value="Ribonuclease Inhibitor"/>
    <property type="match status" value="2"/>
</dbReference>
<evidence type="ECO:0000256" key="1">
    <source>
        <dbReference type="ARBA" id="ARBA00022737"/>
    </source>
</evidence>
<dbReference type="InterPro" id="IPR001611">
    <property type="entry name" value="Leu-rich_rpt"/>
</dbReference>
<evidence type="ECO:0000313" key="2">
    <source>
        <dbReference type="EMBL" id="KAG9283444.1"/>
    </source>
</evidence>
<organism evidence="2 3">
    <name type="scientific">Astyanax mexicanus</name>
    <name type="common">Blind cave fish</name>
    <name type="synonym">Astyanax fasciatus mexicanus</name>
    <dbReference type="NCBI Taxonomy" id="7994"/>
    <lineage>
        <taxon>Eukaryota</taxon>
        <taxon>Metazoa</taxon>
        <taxon>Chordata</taxon>
        <taxon>Craniata</taxon>
        <taxon>Vertebrata</taxon>
        <taxon>Euteleostomi</taxon>
        <taxon>Actinopterygii</taxon>
        <taxon>Neopterygii</taxon>
        <taxon>Teleostei</taxon>
        <taxon>Ostariophysi</taxon>
        <taxon>Characiformes</taxon>
        <taxon>Characoidei</taxon>
        <taxon>Acestrorhamphidae</taxon>
        <taxon>Acestrorhamphinae</taxon>
        <taxon>Astyanax</taxon>
    </lineage>
</organism>
<dbReference type="EMBL" id="JAICCE010000001">
    <property type="protein sequence ID" value="KAG9283444.1"/>
    <property type="molecule type" value="Genomic_DNA"/>
</dbReference>
<dbReference type="PANTHER" id="PTHR24111:SF4">
    <property type="entry name" value="LEUCINE-RICH REPEAT-CONTAINING PROTEIN 34"/>
    <property type="match status" value="1"/>
</dbReference>
<comment type="caution">
    <text evidence="2">The sequence shown here is derived from an EMBL/GenBank/DDBJ whole genome shotgun (WGS) entry which is preliminary data.</text>
</comment>
<accession>A0A8T2MJU3</accession>
<dbReference type="InterPro" id="IPR052201">
    <property type="entry name" value="LRR-containing_regulator"/>
</dbReference>
<protein>
    <submittedName>
        <fullName evidence="2">Leucine-rich repeat-containing protein 34</fullName>
    </submittedName>
</protein>